<dbReference type="AlphaFoldDB" id="A0A6J4RLN4"/>
<dbReference type="Gene3D" id="3.30.390.30">
    <property type="match status" value="1"/>
</dbReference>
<reference evidence="2" key="1">
    <citation type="submission" date="2020-02" db="EMBL/GenBank/DDBJ databases">
        <authorList>
            <person name="Meier V. D."/>
        </authorList>
    </citation>
    <scope>NUCLEOTIDE SEQUENCE</scope>
    <source>
        <strain evidence="2">AVDCRST_MAG05</strain>
    </source>
</reference>
<dbReference type="InterPro" id="IPR004099">
    <property type="entry name" value="Pyr_nucl-diS_OxRdtase_dimer"/>
</dbReference>
<dbReference type="SUPFAM" id="SSF55424">
    <property type="entry name" value="FAD/NAD-linked reductases, dimerisation (C-terminal) domain"/>
    <property type="match status" value="1"/>
</dbReference>
<dbReference type="Pfam" id="PF02852">
    <property type="entry name" value="Pyr_redox_dim"/>
    <property type="match status" value="1"/>
</dbReference>
<feature type="domain" description="Pyridine nucleotide-disulphide oxidoreductase dimerisation" evidence="1">
    <location>
        <begin position="3"/>
        <end position="74"/>
    </location>
</feature>
<accession>A0A6J4RLN4</accession>
<organism evidence="2">
    <name type="scientific">uncultured Rubrobacteraceae bacterium</name>
    <dbReference type="NCBI Taxonomy" id="349277"/>
    <lineage>
        <taxon>Bacteria</taxon>
        <taxon>Bacillati</taxon>
        <taxon>Actinomycetota</taxon>
        <taxon>Rubrobacteria</taxon>
        <taxon>Rubrobacterales</taxon>
        <taxon>Rubrobacteraceae</taxon>
        <taxon>environmental samples</taxon>
    </lineage>
</organism>
<dbReference type="GO" id="GO:0050660">
    <property type="term" value="F:flavin adenine dinucleotide binding"/>
    <property type="evidence" value="ECO:0007669"/>
    <property type="project" value="TreeGrafter"/>
</dbReference>
<evidence type="ECO:0000313" key="2">
    <source>
        <dbReference type="EMBL" id="CAA9469434.1"/>
    </source>
</evidence>
<evidence type="ECO:0000259" key="1">
    <source>
        <dbReference type="Pfam" id="PF02852"/>
    </source>
</evidence>
<dbReference type="InterPro" id="IPR016156">
    <property type="entry name" value="FAD/NAD-linked_Rdtase_dimer_sf"/>
</dbReference>
<name>A0A6J4RLN4_9ACTN</name>
<protein>
    <submittedName>
        <fullName evidence="2">PF00070 family, FAD-dependent NAD(P)-disulphide oxidoreductase</fullName>
    </submittedName>
</protein>
<dbReference type="PANTHER" id="PTHR43014:SF2">
    <property type="entry name" value="MERCURIC REDUCTASE"/>
    <property type="match status" value="1"/>
</dbReference>
<proteinExistence type="predicted"/>
<dbReference type="PANTHER" id="PTHR43014">
    <property type="entry name" value="MERCURIC REDUCTASE"/>
    <property type="match status" value="1"/>
</dbReference>
<sequence length="80" mass="8425">MTQVARAPETDETRGFMKAVVDAETGQILGAAVLGIEGGEIMGVLQMAMMGNVPCTTIRDGVFTHPTLTEAPKTLFATVE</sequence>
<gene>
    <name evidence="2" type="ORF">AVDCRST_MAG05-418</name>
</gene>
<dbReference type="EMBL" id="CADCVM010000051">
    <property type="protein sequence ID" value="CAA9469434.1"/>
    <property type="molecule type" value="Genomic_DNA"/>
</dbReference>
<dbReference type="GO" id="GO:0003955">
    <property type="term" value="F:NAD(P)H dehydrogenase (quinone) activity"/>
    <property type="evidence" value="ECO:0007669"/>
    <property type="project" value="TreeGrafter"/>
</dbReference>